<dbReference type="RefSeq" id="WP_074216994.1">
    <property type="nucleotide sequence ID" value="NZ_FSRG01000005.1"/>
</dbReference>
<organism evidence="2 3">
    <name type="scientific">Halodesulfovibrio marinisediminis DSM 17456</name>
    <dbReference type="NCBI Taxonomy" id="1121457"/>
    <lineage>
        <taxon>Bacteria</taxon>
        <taxon>Pseudomonadati</taxon>
        <taxon>Thermodesulfobacteriota</taxon>
        <taxon>Desulfovibrionia</taxon>
        <taxon>Desulfovibrionales</taxon>
        <taxon>Desulfovibrionaceae</taxon>
        <taxon>Halodesulfovibrio</taxon>
    </lineage>
</organism>
<dbReference type="OrthoDB" id="5471898at2"/>
<dbReference type="Proteomes" id="UP000184694">
    <property type="component" value="Unassembled WGS sequence"/>
</dbReference>
<dbReference type="EMBL" id="FSRG01000005">
    <property type="protein sequence ID" value="SIO19673.1"/>
    <property type="molecule type" value="Genomic_DNA"/>
</dbReference>
<name>A0A1N6HIV5_9BACT</name>
<proteinExistence type="predicted"/>
<keyword evidence="1" id="KW-1133">Transmembrane helix</keyword>
<evidence type="ECO:0000256" key="1">
    <source>
        <dbReference type="SAM" id="Phobius"/>
    </source>
</evidence>
<feature type="transmembrane region" description="Helical" evidence="1">
    <location>
        <begin position="7"/>
        <end position="29"/>
    </location>
</feature>
<dbReference type="AlphaFoldDB" id="A0A1N6HIV5"/>
<evidence type="ECO:0000313" key="3">
    <source>
        <dbReference type="Proteomes" id="UP000184694"/>
    </source>
</evidence>
<protein>
    <recommendedName>
        <fullName evidence="4">Cell division protein FtsL</fullName>
    </recommendedName>
</protein>
<keyword evidence="3" id="KW-1185">Reference proteome</keyword>
<keyword evidence="1" id="KW-0472">Membrane</keyword>
<sequence>MAKKVDVWILSLILSGVVTLALCLTTVWLNIEQVNMGYALKELQVSVNKKKAHTARLQLERDNLLSPYRLKKEAARLGMQAAQVGQIRRMPDKPIKD</sequence>
<accession>A0A1N6HIV5</accession>
<evidence type="ECO:0000313" key="2">
    <source>
        <dbReference type="EMBL" id="SIO19673.1"/>
    </source>
</evidence>
<dbReference type="STRING" id="1121457.SAMN02745161_2235"/>
<evidence type="ECO:0008006" key="4">
    <source>
        <dbReference type="Google" id="ProtNLM"/>
    </source>
</evidence>
<reference evidence="3" key="1">
    <citation type="submission" date="2016-11" db="EMBL/GenBank/DDBJ databases">
        <authorList>
            <person name="Varghese N."/>
            <person name="Submissions S."/>
        </authorList>
    </citation>
    <scope>NUCLEOTIDE SEQUENCE [LARGE SCALE GENOMIC DNA]</scope>
    <source>
        <strain evidence="3">DSM 17456</strain>
    </source>
</reference>
<keyword evidence="1" id="KW-0812">Transmembrane</keyword>
<gene>
    <name evidence="2" type="ORF">SAMN02745161_2235</name>
</gene>